<gene>
    <name evidence="5" type="ORF">ABENE_05095</name>
</gene>
<dbReference type="Proteomes" id="UP000017837">
    <property type="component" value="Unassembled WGS sequence"/>
</dbReference>
<evidence type="ECO:0000256" key="1">
    <source>
        <dbReference type="ARBA" id="ARBA00018719"/>
    </source>
</evidence>
<protein>
    <recommendedName>
        <fullName evidence="1">Thioredoxin reductase</fullName>
    </recommendedName>
</protein>
<dbReference type="PRINTS" id="PR00368">
    <property type="entry name" value="FADPNR"/>
</dbReference>
<dbReference type="eggNOG" id="COG0492">
    <property type="taxonomic scope" value="Bacteria"/>
</dbReference>
<evidence type="ECO:0000256" key="3">
    <source>
        <dbReference type="ARBA" id="ARBA00023002"/>
    </source>
</evidence>
<dbReference type="RefSeq" id="WP_018081720.1">
    <property type="nucleotide sequence ID" value="NZ_AQWM01000007.1"/>
</dbReference>
<dbReference type="PANTHER" id="PTHR48105">
    <property type="entry name" value="THIOREDOXIN REDUCTASE 1-RELATED-RELATED"/>
    <property type="match status" value="1"/>
</dbReference>
<dbReference type="InterPro" id="IPR036188">
    <property type="entry name" value="FAD/NAD-bd_sf"/>
</dbReference>
<dbReference type="PRINTS" id="PR00469">
    <property type="entry name" value="PNDRDTASEII"/>
</dbReference>
<dbReference type="InterPro" id="IPR050097">
    <property type="entry name" value="Ferredoxin-NADP_redctase_2"/>
</dbReference>
<dbReference type="GO" id="GO:0016491">
    <property type="term" value="F:oxidoreductase activity"/>
    <property type="evidence" value="ECO:0007669"/>
    <property type="project" value="UniProtKB-KW"/>
</dbReference>
<accession>V4PID1</accession>
<feature type="domain" description="FAD/NAD(P)-binding" evidence="4">
    <location>
        <begin position="8"/>
        <end position="271"/>
    </location>
</feature>
<dbReference type="SUPFAM" id="SSF51905">
    <property type="entry name" value="FAD/NAD(P)-binding domain"/>
    <property type="match status" value="1"/>
</dbReference>
<dbReference type="AlphaFoldDB" id="V4PID1"/>
<keyword evidence="3" id="KW-0560">Oxidoreductase</keyword>
<comment type="caution">
    <text evidence="5">The sequence shown here is derived from an EMBL/GenBank/DDBJ whole genome shotgun (WGS) entry which is preliminary data.</text>
</comment>
<keyword evidence="6" id="KW-1185">Reference proteome</keyword>
<dbReference type="InterPro" id="IPR023753">
    <property type="entry name" value="FAD/NAD-binding_dom"/>
</dbReference>
<dbReference type="PATRIC" id="fig|1121022.4.peg.1013"/>
<dbReference type="Gene3D" id="3.50.50.60">
    <property type="entry name" value="FAD/NAD(P)-binding domain"/>
    <property type="match status" value="2"/>
</dbReference>
<evidence type="ECO:0000313" key="6">
    <source>
        <dbReference type="Proteomes" id="UP000017837"/>
    </source>
</evidence>
<dbReference type="Pfam" id="PF07992">
    <property type="entry name" value="Pyr_redox_2"/>
    <property type="match status" value="1"/>
</dbReference>
<evidence type="ECO:0000313" key="5">
    <source>
        <dbReference type="EMBL" id="ESQ93697.1"/>
    </source>
</evidence>
<dbReference type="OrthoDB" id="9786503at2"/>
<keyword evidence="2" id="KW-0285">Flavoprotein</keyword>
<reference evidence="5 6" key="1">
    <citation type="journal article" date="2014" name="Nature">
        <title>Sequential evolution of bacterial morphology by co-option of a developmental regulator.</title>
        <authorList>
            <person name="Jiang C."/>
            <person name="Brown P.J."/>
            <person name="Ducret A."/>
            <person name="Brun Y.V."/>
        </authorList>
    </citation>
    <scope>NUCLEOTIDE SEQUENCE [LARGE SCALE GENOMIC DNA]</scope>
    <source>
        <strain evidence="5 6">DSM 16100</strain>
    </source>
</reference>
<dbReference type="EMBL" id="AWGB01000007">
    <property type="protein sequence ID" value="ESQ93697.1"/>
    <property type="molecule type" value="Genomic_DNA"/>
</dbReference>
<dbReference type="PROSITE" id="PS51257">
    <property type="entry name" value="PROKAR_LIPOPROTEIN"/>
    <property type="match status" value="1"/>
</dbReference>
<evidence type="ECO:0000256" key="2">
    <source>
        <dbReference type="ARBA" id="ARBA00022630"/>
    </source>
</evidence>
<dbReference type="STRING" id="1121022.GCA_000376105_02056"/>
<sequence>MSGNKNRDVIIIGGGPAGLSCAIWLKKLGLAPVLLEASDRLGGLQTRSPYENLWIPGVQGRTGQEVAASLAAHADALSVEVRINTPALWVSEDGLAMQTDAGFLFAPYLVLATGSTPRAGRFRPAANVAIGPGAAMEALEVRGRKVAILGGGDNAFDQARFVRDRGGQVTIVSRKAPRAQKLLQNMITDVRVVIGDYTADQVGMTVNGESFDAFGVMYGFEAVVPEGLDLRRLDGYIDVDRFGATSVPGVYACGEVTNYWHPCVTTAAAHGVQVAKQISLILAR</sequence>
<name>V4PID1_9CAUL</name>
<organism evidence="5 6">
    <name type="scientific">Asticcacaulis benevestitus DSM 16100 = ATCC BAA-896</name>
    <dbReference type="NCBI Taxonomy" id="1121022"/>
    <lineage>
        <taxon>Bacteria</taxon>
        <taxon>Pseudomonadati</taxon>
        <taxon>Pseudomonadota</taxon>
        <taxon>Alphaproteobacteria</taxon>
        <taxon>Caulobacterales</taxon>
        <taxon>Caulobacteraceae</taxon>
        <taxon>Asticcacaulis</taxon>
    </lineage>
</organism>
<evidence type="ECO:0000259" key="4">
    <source>
        <dbReference type="Pfam" id="PF07992"/>
    </source>
</evidence>
<proteinExistence type="predicted"/>